<dbReference type="InterPro" id="IPR051678">
    <property type="entry name" value="AGP_Transferase"/>
</dbReference>
<dbReference type="InterPro" id="IPR011009">
    <property type="entry name" value="Kinase-like_dom_sf"/>
</dbReference>
<gene>
    <name evidence="1" type="ORF">N7456_006658</name>
</gene>
<dbReference type="SUPFAM" id="SSF56112">
    <property type="entry name" value="Protein kinase-like (PK-like)"/>
    <property type="match status" value="1"/>
</dbReference>
<protein>
    <recommendedName>
        <fullName evidence="3">Aminoglycoside phosphotransferase domain-containing protein</fullName>
    </recommendedName>
</protein>
<sequence length="355" mass="40838">MMGNQNCHAEITFDDKVKWLARFRLARTSSPPREVRDWILRSEAATMIYLQHYTRIPTPRVFDWACESDPENVLGADYILMEKLDGKSLEWDTATSQQKEKVMRQLVDIFIEIDKHPFKTIGSLVSSVENGINIQGLAHQSTFRVGTGPLGPFCSSLEGSGAILESCLRMIASGEIDTCFPVDTYLFHRYCQDIVSDLFKDVPSGGQFFLRHPDDKGDHILVNDHFDIVGVIDWEWTQTVSKAEAFCSPCMMWPVDEFYDGLNELSTDELRLAAIFREKEREDLAICVDESRRAQRPFFALGLESSFLDMKTLSHLFAGLQRAFKFEDQEWKEWKIKALEKWKDDELLLGLLELE</sequence>
<comment type="caution">
    <text evidence="1">The sequence shown here is derived from an EMBL/GenBank/DDBJ whole genome shotgun (WGS) entry which is preliminary data.</text>
</comment>
<proteinExistence type="predicted"/>
<evidence type="ECO:0000313" key="1">
    <source>
        <dbReference type="EMBL" id="KAJ5100606.1"/>
    </source>
</evidence>
<evidence type="ECO:0008006" key="3">
    <source>
        <dbReference type="Google" id="ProtNLM"/>
    </source>
</evidence>
<evidence type="ECO:0000313" key="2">
    <source>
        <dbReference type="Proteomes" id="UP001149165"/>
    </source>
</evidence>
<dbReference type="Proteomes" id="UP001149165">
    <property type="component" value="Unassembled WGS sequence"/>
</dbReference>
<dbReference type="PANTHER" id="PTHR21310">
    <property type="entry name" value="AMINOGLYCOSIDE PHOSPHOTRANSFERASE-RELATED-RELATED"/>
    <property type="match status" value="1"/>
</dbReference>
<reference evidence="1" key="1">
    <citation type="submission" date="2022-11" db="EMBL/GenBank/DDBJ databases">
        <authorList>
            <person name="Petersen C."/>
        </authorList>
    </citation>
    <scope>NUCLEOTIDE SEQUENCE</scope>
    <source>
        <strain evidence="1">IBT 30069</strain>
    </source>
</reference>
<accession>A0A9W9KCE8</accession>
<keyword evidence="2" id="KW-1185">Reference proteome</keyword>
<reference evidence="1" key="2">
    <citation type="journal article" date="2023" name="IMA Fungus">
        <title>Comparative genomic study of the Penicillium genus elucidates a diverse pangenome and 15 lateral gene transfer events.</title>
        <authorList>
            <person name="Petersen C."/>
            <person name="Sorensen T."/>
            <person name="Nielsen M.R."/>
            <person name="Sondergaard T.E."/>
            <person name="Sorensen J.L."/>
            <person name="Fitzpatrick D.A."/>
            <person name="Frisvad J.C."/>
            <person name="Nielsen K.L."/>
        </authorList>
    </citation>
    <scope>NUCLEOTIDE SEQUENCE</scope>
    <source>
        <strain evidence="1">IBT 30069</strain>
    </source>
</reference>
<organism evidence="1 2">
    <name type="scientific">Penicillium angulare</name>
    <dbReference type="NCBI Taxonomy" id="116970"/>
    <lineage>
        <taxon>Eukaryota</taxon>
        <taxon>Fungi</taxon>
        <taxon>Dikarya</taxon>
        <taxon>Ascomycota</taxon>
        <taxon>Pezizomycotina</taxon>
        <taxon>Eurotiomycetes</taxon>
        <taxon>Eurotiomycetidae</taxon>
        <taxon>Eurotiales</taxon>
        <taxon>Aspergillaceae</taxon>
        <taxon>Penicillium</taxon>
    </lineage>
</organism>
<dbReference type="EMBL" id="JAPQKH010000004">
    <property type="protein sequence ID" value="KAJ5100606.1"/>
    <property type="molecule type" value="Genomic_DNA"/>
</dbReference>
<name>A0A9W9KCE8_9EURO</name>
<dbReference type="AlphaFoldDB" id="A0A9W9KCE8"/>
<dbReference type="OrthoDB" id="5327538at2759"/>
<dbReference type="PANTHER" id="PTHR21310:SF15">
    <property type="entry name" value="AMINOGLYCOSIDE PHOSPHOTRANSFERASE DOMAIN-CONTAINING PROTEIN"/>
    <property type="match status" value="1"/>
</dbReference>